<gene>
    <name evidence="2" type="ORF">A6122_0692</name>
</gene>
<dbReference type="GO" id="GO:0016705">
    <property type="term" value="F:oxidoreductase activity, acting on paired donors, with incorporation or reduction of molecular oxygen"/>
    <property type="evidence" value="ECO:0007669"/>
    <property type="project" value="InterPro"/>
</dbReference>
<dbReference type="RefSeq" id="WP_068251704.1">
    <property type="nucleotide sequence ID" value="NZ_CP015515.1"/>
</dbReference>
<dbReference type="InterPro" id="IPR036661">
    <property type="entry name" value="Luciferase-like_sf"/>
</dbReference>
<accession>A0A169BV27</accession>
<dbReference type="InterPro" id="IPR011251">
    <property type="entry name" value="Luciferase-like_dom"/>
</dbReference>
<dbReference type="STRING" id="33888.A6122_0692"/>
<dbReference type="PATRIC" id="fig|33888.3.peg.772"/>
<dbReference type="Proteomes" id="UP000077071">
    <property type="component" value="Chromosome"/>
</dbReference>
<dbReference type="CDD" id="cd01097">
    <property type="entry name" value="Tetrahydromethanopterin_reductase"/>
    <property type="match status" value="1"/>
</dbReference>
<dbReference type="OrthoDB" id="675245at2"/>
<evidence type="ECO:0000256" key="1">
    <source>
        <dbReference type="ARBA" id="ARBA00023002"/>
    </source>
</evidence>
<dbReference type="PANTHER" id="PTHR43244">
    <property type="match status" value="1"/>
</dbReference>
<dbReference type="AlphaFoldDB" id="A0A169BV27"/>
<dbReference type="Pfam" id="PF00296">
    <property type="entry name" value="Bac_luciferase"/>
    <property type="match status" value="1"/>
</dbReference>
<reference evidence="2 3" key="1">
    <citation type="submission" date="2016-05" db="EMBL/GenBank/DDBJ databases">
        <title>Complete genome sequence of Rathayibacter tritici NCPPB 1953.</title>
        <authorList>
            <person name="Park J."/>
            <person name="Lee H.-H."/>
            <person name="Lee S.-W."/>
            <person name="Seo Y.-S."/>
        </authorList>
    </citation>
    <scope>NUCLEOTIDE SEQUENCE [LARGE SCALE GENOMIC DNA]</scope>
    <source>
        <strain evidence="2 3">NCPPB 1953</strain>
    </source>
</reference>
<keyword evidence="1" id="KW-0560">Oxidoreductase</keyword>
<dbReference type="Gene3D" id="3.20.20.30">
    <property type="entry name" value="Luciferase-like domain"/>
    <property type="match status" value="1"/>
</dbReference>
<dbReference type="InterPro" id="IPR050564">
    <property type="entry name" value="F420-G6PD/mer"/>
</dbReference>
<dbReference type="SUPFAM" id="SSF51679">
    <property type="entry name" value="Bacterial luciferase-like"/>
    <property type="match status" value="1"/>
</dbReference>
<keyword evidence="3" id="KW-1185">Reference proteome</keyword>
<evidence type="ECO:0000313" key="3">
    <source>
        <dbReference type="Proteomes" id="UP000077071"/>
    </source>
</evidence>
<name>A0A169BV27_9MICO</name>
<proteinExistence type="predicted"/>
<dbReference type="KEGG" id="rtn:A6122_0692"/>
<organism evidence="2 3">
    <name type="scientific">Rathayibacter tritici</name>
    <dbReference type="NCBI Taxonomy" id="33888"/>
    <lineage>
        <taxon>Bacteria</taxon>
        <taxon>Bacillati</taxon>
        <taxon>Actinomycetota</taxon>
        <taxon>Actinomycetes</taxon>
        <taxon>Micrococcales</taxon>
        <taxon>Microbacteriaceae</taxon>
        <taxon>Rathayibacter</taxon>
    </lineage>
</organism>
<evidence type="ECO:0000313" key="2">
    <source>
        <dbReference type="EMBL" id="AND15845.1"/>
    </source>
</evidence>
<dbReference type="PANTHER" id="PTHR43244:SF1">
    <property type="entry name" value="5,10-METHYLENETETRAHYDROMETHANOPTERIN REDUCTASE"/>
    <property type="match status" value="1"/>
</dbReference>
<protein>
    <submittedName>
        <fullName evidence="2">Luciferase</fullName>
    </submittedName>
</protein>
<dbReference type="EMBL" id="CP015515">
    <property type="protein sequence ID" value="AND15845.1"/>
    <property type="molecule type" value="Genomic_DNA"/>
</dbReference>
<sequence>MRAPSFDTAVGVLLPRDLPAAEVLDYARRAEELGFDELWLVEDLGFRGGIAQAGAVLAATERIVVGIGILPAAVRTAAFTAMELGTLAELFPGRIHAGIGHGMPQWMRGIGVWPQSPLTLLEEQFDAIRSLLSGERTTRSGRYVHVDDLALESPPAVVPPLLAGVRGPKSLALAGRIADGAVLAEPVTPEYLAVARHHLGTAGRIVAYSVAAVDDDPAAARDAVRPGLEWIGEPDWAPHIEPLPFADEFARLRARSIDRAAFVRDLPEAWLDQLSVVGAPDDARRRIAQLHDAGASSVVLMPSGPDPLRAMQQLARAL</sequence>